<dbReference type="Proteomes" id="UP000265964">
    <property type="component" value="Unassembled WGS sequence"/>
</dbReference>
<sequence length="313" mass="35499">MQQIEVYTLKNTRQTKVEVLNLGGAIHKFCLEGNDTNLVVSCSNLEEYLTNPFNINLQIGRVAGRIAQAQFSLNHELVQLPANHGTNCLHGGEQGMAKQWFVGKQLADNHLQLSTNLYEQVDSFPGDLAVTIDYYLSEDNELKITYRAKSLNKWSVFDPTAHIYWRTFDNEQAYLTIDGSHMQTDDQAIPQGLSNKANYQWSGRSLAQGLAEIRTSEQPYKGFDEVYHVNNPLVATLEVSNHYKLEVFSSRNALVIFTADPVNWQAHDRGEFSSIALEPQTMPNSLNARQWGDICIEPRQEQQTEISFKVTKI</sequence>
<protein>
    <recommendedName>
        <fullName evidence="3">Aldose 1-epimerase</fullName>
    </recommendedName>
</protein>
<accession>A0A3A1YI64</accession>
<dbReference type="EMBL" id="NRJF01000059">
    <property type="protein sequence ID" value="RIY36730.1"/>
    <property type="molecule type" value="Genomic_DNA"/>
</dbReference>
<gene>
    <name evidence="1" type="ORF">CKF59_02415</name>
</gene>
<dbReference type="InterPro" id="IPR008183">
    <property type="entry name" value="Aldose_1/G6P_1-epimerase"/>
</dbReference>
<dbReference type="AlphaFoldDB" id="A0A3A1YI64"/>
<dbReference type="InterPro" id="IPR011013">
    <property type="entry name" value="Gal_mutarotase_sf_dom"/>
</dbReference>
<name>A0A3A1YI64_9GAMM</name>
<dbReference type="GO" id="GO:0033499">
    <property type="term" value="P:galactose catabolic process via UDP-galactose, Leloir pathway"/>
    <property type="evidence" value="ECO:0007669"/>
    <property type="project" value="TreeGrafter"/>
</dbReference>
<reference evidence="1 2" key="1">
    <citation type="submission" date="2017-08" db="EMBL/GenBank/DDBJ databases">
        <title>Reclassification of Bisgaard taxon 37 and 44.</title>
        <authorList>
            <person name="Christensen H."/>
        </authorList>
    </citation>
    <scope>NUCLEOTIDE SEQUENCE [LARGE SCALE GENOMIC DNA]</scope>
    <source>
        <strain evidence="1 2">EEAB3T1</strain>
    </source>
</reference>
<dbReference type="Pfam" id="PF01263">
    <property type="entry name" value="Aldose_epim"/>
    <property type="match status" value="1"/>
</dbReference>
<dbReference type="GO" id="GO:0004034">
    <property type="term" value="F:aldose 1-epimerase activity"/>
    <property type="evidence" value="ECO:0007669"/>
    <property type="project" value="TreeGrafter"/>
</dbReference>
<dbReference type="PANTHER" id="PTHR10091">
    <property type="entry name" value="ALDOSE-1-EPIMERASE"/>
    <property type="match status" value="1"/>
</dbReference>
<dbReference type="RefSeq" id="WP_119534392.1">
    <property type="nucleotide sequence ID" value="NZ_NRJF01000059.1"/>
</dbReference>
<comment type="caution">
    <text evidence="1">The sequence shown here is derived from an EMBL/GenBank/DDBJ whole genome shotgun (WGS) entry which is preliminary data.</text>
</comment>
<evidence type="ECO:0008006" key="3">
    <source>
        <dbReference type="Google" id="ProtNLM"/>
    </source>
</evidence>
<dbReference type="OrthoDB" id="9779408at2"/>
<dbReference type="GO" id="GO:0030246">
    <property type="term" value="F:carbohydrate binding"/>
    <property type="evidence" value="ECO:0007669"/>
    <property type="project" value="InterPro"/>
</dbReference>
<dbReference type="GO" id="GO:0005737">
    <property type="term" value="C:cytoplasm"/>
    <property type="evidence" value="ECO:0007669"/>
    <property type="project" value="TreeGrafter"/>
</dbReference>
<dbReference type="InterPro" id="IPR014718">
    <property type="entry name" value="GH-type_carb-bd"/>
</dbReference>
<dbReference type="PANTHER" id="PTHR10091:SF0">
    <property type="entry name" value="GALACTOSE MUTAROTASE"/>
    <property type="match status" value="1"/>
</dbReference>
<dbReference type="SUPFAM" id="SSF74650">
    <property type="entry name" value="Galactose mutarotase-like"/>
    <property type="match status" value="1"/>
</dbReference>
<evidence type="ECO:0000313" key="1">
    <source>
        <dbReference type="EMBL" id="RIY36730.1"/>
    </source>
</evidence>
<proteinExistence type="predicted"/>
<organism evidence="1 2">
    <name type="scientific">Psittacicella gerlachiana</name>
    <dbReference type="NCBI Taxonomy" id="2028574"/>
    <lineage>
        <taxon>Bacteria</taxon>
        <taxon>Pseudomonadati</taxon>
        <taxon>Pseudomonadota</taxon>
        <taxon>Gammaproteobacteria</taxon>
        <taxon>Pasteurellales</taxon>
        <taxon>Psittacicellaceae</taxon>
        <taxon>Psittacicella</taxon>
    </lineage>
</organism>
<evidence type="ECO:0000313" key="2">
    <source>
        <dbReference type="Proteomes" id="UP000265964"/>
    </source>
</evidence>
<dbReference type="GO" id="GO:0006006">
    <property type="term" value="P:glucose metabolic process"/>
    <property type="evidence" value="ECO:0007669"/>
    <property type="project" value="TreeGrafter"/>
</dbReference>
<keyword evidence="2" id="KW-1185">Reference proteome</keyword>
<dbReference type="Gene3D" id="2.70.98.10">
    <property type="match status" value="1"/>
</dbReference>